<evidence type="ECO:0000256" key="2">
    <source>
        <dbReference type="SAM" id="MobiDB-lite"/>
    </source>
</evidence>
<keyword evidence="5" id="KW-1185">Reference proteome</keyword>
<dbReference type="Pfam" id="PF04375">
    <property type="entry name" value="HemX"/>
    <property type="match status" value="1"/>
</dbReference>
<comment type="caution">
    <text evidence="4">The sequence shown here is derived from an EMBL/GenBank/DDBJ whole genome shotgun (WGS) entry which is preliminary data.</text>
</comment>
<keyword evidence="3" id="KW-0472">Membrane</keyword>
<feature type="transmembrane region" description="Helical" evidence="3">
    <location>
        <begin position="67"/>
        <end position="86"/>
    </location>
</feature>
<evidence type="ECO:0000313" key="4">
    <source>
        <dbReference type="EMBL" id="OOS05179.1"/>
    </source>
</evidence>
<organism evidence="4 5">
    <name type="scientific">[Haemophilus] felis</name>
    <dbReference type="NCBI Taxonomy" id="123822"/>
    <lineage>
        <taxon>Bacteria</taxon>
        <taxon>Pseudomonadati</taxon>
        <taxon>Pseudomonadota</taxon>
        <taxon>Gammaproteobacteria</taxon>
        <taxon>Pasteurellales</taxon>
        <taxon>Pasteurellaceae</taxon>
    </lineage>
</organism>
<proteinExistence type="predicted"/>
<dbReference type="PANTHER" id="PTHR38043">
    <property type="entry name" value="PROTEIN HEMX"/>
    <property type="match status" value="1"/>
</dbReference>
<feature type="compositionally biased region" description="Basic and acidic residues" evidence="2">
    <location>
        <begin position="38"/>
        <end position="55"/>
    </location>
</feature>
<evidence type="ECO:0000313" key="5">
    <source>
        <dbReference type="Proteomes" id="UP000190023"/>
    </source>
</evidence>
<sequence>MTDNKITPSDTSADSTATESDALSSQFTETEPLASEQSTERSKQEDSKVKDESKTETVVIKKGGTGLALLAILIALGMGGAGFYFGQQQVEDIQQKILSLDQKVGMTTVDEKSNFDTELQQLATLKEATTTTQEKLNTLQQLLDQKEQTLASLQQQINSINKISKLEQPNDWLLSEADFLLNNALRKLVLDNDIDTAIALLKLADETLEKVSDPRVAQVRSLLNSDLKQLLSIDSVDQNMVMQNLSQLANTLDELEVLNINFDDTSNNEKLSDSLDDWKANAEKSAISFLNHFIRIKPRTVNDKALLAPNQDIYLRENIRLRLQIAILAVPRQQDDLYKQSLEAVAAWVRTYFDTNTTAVQDFLKTVDELSEQSIYIDTPSQLASLSALDKLLERQSQEVKKIEISANKTLTEQNAPEAAKEPEATKEPEAKKDPEKSGEKANDASPTQEKPAEQ</sequence>
<dbReference type="InterPro" id="IPR007470">
    <property type="entry name" value="HemX"/>
</dbReference>
<protein>
    <submittedName>
        <fullName evidence="4">HemX protein</fullName>
    </submittedName>
</protein>
<gene>
    <name evidence="4" type="ORF">B0188_03960</name>
</gene>
<dbReference type="AlphaFoldDB" id="A0A1T0B5I1"/>
<keyword evidence="1" id="KW-0175">Coiled coil</keyword>
<keyword evidence="3" id="KW-0812">Transmembrane</keyword>
<feature type="region of interest" description="Disordered" evidence="2">
    <location>
        <begin position="405"/>
        <end position="455"/>
    </location>
</feature>
<keyword evidence="3" id="KW-1133">Transmembrane helix</keyword>
<name>A0A1T0B5I1_9PAST</name>
<feature type="coiled-coil region" evidence="1">
    <location>
        <begin position="136"/>
        <end position="163"/>
    </location>
</feature>
<feature type="region of interest" description="Disordered" evidence="2">
    <location>
        <begin position="1"/>
        <end position="56"/>
    </location>
</feature>
<dbReference type="Proteomes" id="UP000190023">
    <property type="component" value="Unassembled WGS sequence"/>
</dbReference>
<feature type="compositionally biased region" description="Low complexity" evidence="2">
    <location>
        <begin position="9"/>
        <end position="25"/>
    </location>
</feature>
<dbReference type="EMBL" id="MUYB01000015">
    <property type="protein sequence ID" value="OOS05179.1"/>
    <property type="molecule type" value="Genomic_DNA"/>
</dbReference>
<reference evidence="4 5" key="1">
    <citation type="submission" date="2017-02" db="EMBL/GenBank/DDBJ databases">
        <title>Draft genome sequence of Haemophilus felis CCUG 31170 type strain.</title>
        <authorList>
            <person name="Engstrom-Jakobsson H."/>
            <person name="Salva-Serra F."/>
            <person name="Thorell K."/>
            <person name="Gonzales-Siles L."/>
            <person name="Karlsson R."/>
            <person name="Boulund F."/>
            <person name="Engstrand L."/>
            <person name="Kristiansson E."/>
            <person name="Moore E."/>
        </authorList>
    </citation>
    <scope>NUCLEOTIDE SEQUENCE [LARGE SCALE GENOMIC DNA]</scope>
    <source>
        <strain evidence="4 5">CCUG 31170</strain>
    </source>
</reference>
<evidence type="ECO:0000256" key="3">
    <source>
        <dbReference type="SAM" id="Phobius"/>
    </source>
</evidence>
<dbReference type="PANTHER" id="PTHR38043:SF1">
    <property type="entry name" value="PROTEIN HEMX"/>
    <property type="match status" value="1"/>
</dbReference>
<evidence type="ECO:0000256" key="1">
    <source>
        <dbReference type="SAM" id="Coils"/>
    </source>
</evidence>
<dbReference type="OrthoDB" id="5739852at2"/>
<accession>A0A1T0B5I1</accession>
<feature type="compositionally biased region" description="Basic and acidic residues" evidence="2">
    <location>
        <begin position="419"/>
        <end position="443"/>
    </location>
</feature>
<dbReference type="STRING" id="123822.B0188_03960"/>